<proteinExistence type="predicted"/>
<evidence type="ECO:0000313" key="4">
    <source>
        <dbReference type="Proteomes" id="UP001447188"/>
    </source>
</evidence>
<dbReference type="InterPro" id="IPR055936">
    <property type="entry name" value="DUF7514"/>
</dbReference>
<accession>A0ABR3GTH0</accession>
<gene>
    <name evidence="3" type="ORF">Q9L58_001839</name>
</gene>
<sequence>MPPAMEPQAQLFYNVLEAIFDYADANLEPKDFGLMTFQKLKTMIEKANMPDLLAVYKIIPASVVAEQFRILECQIYMLPPDDADISPYCFREPDQPAITKAGWIKAQVIGILTDESDEAYKCLQGYINNCNLQIKDPTERARFTGGRYMPLPDKRTVLWYARSLAPRLGLKPGELERISQRSNASFQVWLQSVQSQLNGVTKVEFIEEELVGEELSDEEEYNERVYEEEEVEVEDDDEENEEDEEEEDYDLSYMSIE</sequence>
<feature type="region of interest" description="Disordered" evidence="1">
    <location>
        <begin position="213"/>
        <end position="257"/>
    </location>
</feature>
<comment type="caution">
    <text evidence="3">The sequence shown here is derived from an EMBL/GenBank/DDBJ whole genome shotgun (WGS) entry which is preliminary data.</text>
</comment>
<reference evidence="3 4" key="1">
    <citation type="submission" date="2024-02" db="EMBL/GenBank/DDBJ databases">
        <title>Discinaceae phylogenomics.</title>
        <authorList>
            <person name="Dirks A.C."/>
            <person name="James T.Y."/>
        </authorList>
    </citation>
    <scope>NUCLEOTIDE SEQUENCE [LARGE SCALE GENOMIC DNA]</scope>
    <source>
        <strain evidence="3 4">ACD0624</strain>
    </source>
</reference>
<evidence type="ECO:0000256" key="1">
    <source>
        <dbReference type="SAM" id="MobiDB-lite"/>
    </source>
</evidence>
<evidence type="ECO:0000259" key="2">
    <source>
        <dbReference type="Pfam" id="PF24355"/>
    </source>
</evidence>
<organism evidence="3 4">
    <name type="scientific">Discina gigas</name>
    <dbReference type="NCBI Taxonomy" id="1032678"/>
    <lineage>
        <taxon>Eukaryota</taxon>
        <taxon>Fungi</taxon>
        <taxon>Dikarya</taxon>
        <taxon>Ascomycota</taxon>
        <taxon>Pezizomycotina</taxon>
        <taxon>Pezizomycetes</taxon>
        <taxon>Pezizales</taxon>
        <taxon>Discinaceae</taxon>
        <taxon>Discina</taxon>
    </lineage>
</organism>
<dbReference type="EMBL" id="JBBBZM010000014">
    <property type="protein sequence ID" value="KAL0639153.1"/>
    <property type="molecule type" value="Genomic_DNA"/>
</dbReference>
<dbReference type="Proteomes" id="UP001447188">
    <property type="component" value="Unassembled WGS sequence"/>
</dbReference>
<keyword evidence="4" id="KW-1185">Reference proteome</keyword>
<dbReference type="Pfam" id="PF24355">
    <property type="entry name" value="DUF7514"/>
    <property type="match status" value="1"/>
</dbReference>
<name>A0ABR3GTH0_9PEZI</name>
<evidence type="ECO:0000313" key="3">
    <source>
        <dbReference type="EMBL" id="KAL0639153.1"/>
    </source>
</evidence>
<protein>
    <recommendedName>
        <fullName evidence="2">DUF7514 domain-containing protein</fullName>
    </recommendedName>
</protein>
<feature type="compositionally biased region" description="Acidic residues" evidence="1">
    <location>
        <begin position="213"/>
        <end position="250"/>
    </location>
</feature>
<feature type="domain" description="DUF7514" evidence="2">
    <location>
        <begin position="10"/>
        <end position="143"/>
    </location>
</feature>